<gene>
    <name evidence="3" type="ORF">HD592_001414</name>
</gene>
<keyword evidence="2" id="KW-0472">Membrane</keyword>
<keyword evidence="4" id="KW-1185">Reference proteome</keyword>
<feature type="transmembrane region" description="Helical" evidence="2">
    <location>
        <begin position="122"/>
        <end position="144"/>
    </location>
</feature>
<dbReference type="InterPro" id="IPR021403">
    <property type="entry name" value="DUF3043"/>
</dbReference>
<organism evidence="3 4">
    <name type="scientific">Schaalia hyovaginalis</name>
    <dbReference type="NCBI Taxonomy" id="29316"/>
    <lineage>
        <taxon>Bacteria</taxon>
        <taxon>Bacillati</taxon>
        <taxon>Actinomycetota</taxon>
        <taxon>Actinomycetes</taxon>
        <taxon>Actinomycetales</taxon>
        <taxon>Actinomycetaceae</taxon>
        <taxon>Schaalia</taxon>
    </lineage>
</organism>
<name>A0A923IZK9_9ACTO</name>
<keyword evidence="2" id="KW-0812">Transmembrane</keyword>
<proteinExistence type="predicted"/>
<dbReference type="EMBL" id="JACHMK010000001">
    <property type="protein sequence ID" value="MBB6334849.1"/>
    <property type="molecule type" value="Genomic_DNA"/>
</dbReference>
<evidence type="ECO:0008006" key="5">
    <source>
        <dbReference type="Google" id="ProtNLM"/>
    </source>
</evidence>
<feature type="transmembrane region" description="Helical" evidence="2">
    <location>
        <begin position="92"/>
        <end position="110"/>
    </location>
</feature>
<dbReference type="RefSeq" id="WP_320657664.1">
    <property type="nucleotide sequence ID" value="NZ_JACHMK010000001.1"/>
</dbReference>
<sequence>MSDSHNARDDRTGKGRPTPKRKEAQARNARPLVPADRKEAKRLARQKRDEAFARERMALETGDERYLPLRDKGRIRRFVRDWVDARWSLSEFLLPLMVLFLVAMMASSFVKSLQTEFGAHIMVGFTIGLYSLFAVSIIEGVIVWQRLKKRIALRFPNDSIPKGTWYYTYSRMIMARRWRSPRPLVARGEFPEVAAK</sequence>
<dbReference type="Proteomes" id="UP000617426">
    <property type="component" value="Unassembled WGS sequence"/>
</dbReference>
<dbReference type="Pfam" id="PF11241">
    <property type="entry name" value="DUF3043"/>
    <property type="match status" value="1"/>
</dbReference>
<dbReference type="AlphaFoldDB" id="A0A923IZK9"/>
<feature type="compositionally biased region" description="Basic and acidic residues" evidence="1">
    <location>
        <begin position="1"/>
        <end position="13"/>
    </location>
</feature>
<protein>
    <recommendedName>
        <fullName evidence="5">DUF3043 domain-containing protein</fullName>
    </recommendedName>
</protein>
<reference evidence="3" key="1">
    <citation type="submission" date="2020-08" db="EMBL/GenBank/DDBJ databases">
        <title>Sequencing the genomes of 1000 actinobacteria strains.</title>
        <authorList>
            <person name="Klenk H.-P."/>
        </authorList>
    </citation>
    <scope>NUCLEOTIDE SEQUENCE</scope>
    <source>
        <strain evidence="3">DSM 10695</strain>
    </source>
</reference>
<evidence type="ECO:0000256" key="2">
    <source>
        <dbReference type="SAM" id="Phobius"/>
    </source>
</evidence>
<evidence type="ECO:0000256" key="1">
    <source>
        <dbReference type="SAM" id="MobiDB-lite"/>
    </source>
</evidence>
<comment type="caution">
    <text evidence="3">The sequence shown here is derived from an EMBL/GenBank/DDBJ whole genome shotgun (WGS) entry which is preliminary data.</text>
</comment>
<keyword evidence="2" id="KW-1133">Transmembrane helix</keyword>
<accession>A0A923IZK9</accession>
<evidence type="ECO:0000313" key="4">
    <source>
        <dbReference type="Proteomes" id="UP000617426"/>
    </source>
</evidence>
<feature type="region of interest" description="Disordered" evidence="1">
    <location>
        <begin position="1"/>
        <end position="47"/>
    </location>
</feature>
<feature type="compositionally biased region" description="Basic and acidic residues" evidence="1">
    <location>
        <begin position="35"/>
        <end position="47"/>
    </location>
</feature>
<evidence type="ECO:0000313" key="3">
    <source>
        <dbReference type="EMBL" id="MBB6334849.1"/>
    </source>
</evidence>